<gene>
    <name evidence="4" type="primary">nrf-6_56</name>
    <name evidence="4" type="ORF">TNCT_373751</name>
</gene>
<keyword evidence="2" id="KW-0732">Signal</keyword>
<dbReference type="InterPro" id="IPR052728">
    <property type="entry name" value="O2_lipid_transport_reg"/>
</dbReference>
<keyword evidence="1" id="KW-0472">Membrane</keyword>
<feature type="chain" id="PRO_5036473614" evidence="2">
    <location>
        <begin position="20"/>
        <end position="465"/>
    </location>
</feature>
<reference evidence="4" key="1">
    <citation type="submission" date="2020-07" db="EMBL/GenBank/DDBJ databases">
        <title>Multicomponent nature underlies the extraordinary mechanical properties of spider dragline silk.</title>
        <authorList>
            <person name="Kono N."/>
            <person name="Nakamura H."/>
            <person name="Mori M."/>
            <person name="Yoshida Y."/>
            <person name="Ohtoshi R."/>
            <person name="Malay A.D."/>
            <person name="Moran D.A.P."/>
            <person name="Tomita M."/>
            <person name="Numata K."/>
            <person name="Arakawa K."/>
        </authorList>
    </citation>
    <scope>NUCLEOTIDE SEQUENCE</scope>
</reference>
<keyword evidence="1" id="KW-0812">Transmembrane</keyword>
<dbReference type="PANTHER" id="PTHR11161:SF12">
    <property type="entry name" value="ACYLTRANSFERASE 3 DOMAIN-CONTAINING PROTEIN-RELATED"/>
    <property type="match status" value="1"/>
</dbReference>
<evidence type="ECO:0000313" key="4">
    <source>
        <dbReference type="EMBL" id="GFQ81274.1"/>
    </source>
</evidence>
<protein>
    <submittedName>
        <fullName evidence="4">Nose resistant to fluoxetine protein 6</fullName>
    </submittedName>
</protein>
<evidence type="ECO:0000313" key="5">
    <source>
        <dbReference type="Proteomes" id="UP000887116"/>
    </source>
</evidence>
<comment type="caution">
    <text evidence="4">The sequence shown here is derived from an EMBL/GenBank/DDBJ whole genome shotgun (WGS) entry which is preliminary data.</text>
</comment>
<feature type="transmembrane region" description="Helical" evidence="1">
    <location>
        <begin position="392"/>
        <end position="413"/>
    </location>
</feature>
<dbReference type="EMBL" id="BMAO01012414">
    <property type="protein sequence ID" value="GFQ81274.1"/>
    <property type="molecule type" value="Genomic_DNA"/>
</dbReference>
<keyword evidence="1" id="KW-1133">Transmembrane helix</keyword>
<feature type="signal peptide" evidence="2">
    <location>
        <begin position="1"/>
        <end position="19"/>
    </location>
</feature>
<proteinExistence type="predicted"/>
<feature type="transmembrane region" description="Helical" evidence="1">
    <location>
        <begin position="331"/>
        <end position="350"/>
    </location>
</feature>
<accession>A0A8X6KQD2</accession>
<dbReference type="InterPro" id="IPR006621">
    <property type="entry name" value="Nose-resist-to-fluoxetine_N"/>
</dbReference>
<sequence length="465" mass="53031">MKRSIVYFVLCLSTAYSDANVTELDASPTSKSDFDLDSYSFWKEYFGKVYRNVTGVAERGAFTKKKYEFLSEAQSKCLDDVKYIFLHLKSKWVIQMLDAYGKVPSGTLRGNFLWIGKYEECVDVHAETDRNDSHSEIDATYCVATWNVRLPNNFNLPLQQLPIKTGLCLPESCSSLDIKQDIRHLVSLLHSLPFLGEYGELLNFHSMTCKETFPRLSVPALIFLYVLGAYFLLIIAGSCIILCEYIRSSYTNSSKCTKEQSSAFTDFVSEEGGDAHCIHGESFTELLITKKSRSLLSNGAFQSNYMDLLHSIDNLPFQTVTQGTFSVDSFFLIRLTPVYMLLIAFNTLVFKYTGSGPFWGDDSDIGACKRYWWWNLLYINNFLPLESMCITWTWYLADDMQFFLGGIILLSILRRSRRQVSFCPGVDSSEQAHVLCVPLPPPYHELVLRVSEDSPLFHTCQYGEL</sequence>
<dbReference type="AlphaFoldDB" id="A0A8X6KQD2"/>
<dbReference type="SMART" id="SM00703">
    <property type="entry name" value="NRF"/>
    <property type="match status" value="1"/>
</dbReference>
<evidence type="ECO:0000256" key="2">
    <source>
        <dbReference type="SAM" id="SignalP"/>
    </source>
</evidence>
<feature type="domain" description="Nose resistant-to-fluoxetine protein N-terminal" evidence="3">
    <location>
        <begin position="74"/>
        <end position="211"/>
    </location>
</feature>
<name>A0A8X6KQD2_TRICU</name>
<organism evidence="4 5">
    <name type="scientific">Trichonephila clavata</name>
    <name type="common">Joro spider</name>
    <name type="synonym">Nephila clavata</name>
    <dbReference type="NCBI Taxonomy" id="2740835"/>
    <lineage>
        <taxon>Eukaryota</taxon>
        <taxon>Metazoa</taxon>
        <taxon>Ecdysozoa</taxon>
        <taxon>Arthropoda</taxon>
        <taxon>Chelicerata</taxon>
        <taxon>Arachnida</taxon>
        <taxon>Araneae</taxon>
        <taxon>Araneomorphae</taxon>
        <taxon>Entelegynae</taxon>
        <taxon>Araneoidea</taxon>
        <taxon>Nephilidae</taxon>
        <taxon>Trichonephila</taxon>
    </lineage>
</organism>
<dbReference type="OrthoDB" id="118951at2759"/>
<dbReference type="Proteomes" id="UP000887116">
    <property type="component" value="Unassembled WGS sequence"/>
</dbReference>
<dbReference type="Pfam" id="PF20146">
    <property type="entry name" value="NRF"/>
    <property type="match status" value="1"/>
</dbReference>
<dbReference type="PANTHER" id="PTHR11161">
    <property type="entry name" value="O-ACYLTRANSFERASE"/>
    <property type="match status" value="1"/>
</dbReference>
<evidence type="ECO:0000259" key="3">
    <source>
        <dbReference type="SMART" id="SM00703"/>
    </source>
</evidence>
<evidence type="ECO:0000256" key="1">
    <source>
        <dbReference type="SAM" id="Phobius"/>
    </source>
</evidence>
<keyword evidence="5" id="KW-1185">Reference proteome</keyword>
<feature type="transmembrane region" description="Helical" evidence="1">
    <location>
        <begin position="222"/>
        <end position="245"/>
    </location>
</feature>